<comment type="caution">
    <text evidence="3">The sequence shown here is derived from an EMBL/GenBank/DDBJ whole genome shotgun (WGS) entry which is preliminary data.</text>
</comment>
<accession>A0AAQ4D2T2</accession>
<evidence type="ECO:0000259" key="2">
    <source>
        <dbReference type="SMART" id="SM00198"/>
    </source>
</evidence>
<name>A0AAQ4D2T2_AMBAM</name>
<feature type="region of interest" description="Disordered" evidence="1">
    <location>
        <begin position="209"/>
        <end position="258"/>
    </location>
</feature>
<dbReference type="InterPro" id="IPR001283">
    <property type="entry name" value="CRISP-related"/>
</dbReference>
<feature type="domain" description="SCP" evidence="2">
    <location>
        <begin position="23"/>
        <end position="195"/>
    </location>
</feature>
<dbReference type="SUPFAM" id="SSF55797">
    <property type="entry name" value="PR-1-like"/>
    <property type="match status" value="1"/>
</dbReference>
<evidence type="ECO:0000313" key="3">
    <source>
        <dbReference type="EMBL" id="KAK8756772.1"/>
    </source>
</evidence>
<proteinExistence type="predicted"/>
<dbReference type="AlphaFoldDB" id="A0AAQ4D2T2"/>
<organism evidence="3 4">
    <name type="scientific">Amblyomma americanum</name>
    <name type="common">Lone star tick</name>
    <dbReference type="NCBI Taxonomy" id="6943"/>
    <lineage>
        <taxon>Eukaryota</taxon>
        <taxon>Metazoa</taxon>
        <taxon>Ecdysozoa</taxon>
        <taxon>Arthropoda</taxon>
        <taxon>Chelicerata</taxon>
        <taxon>Arachnida</taxon>
        <taxon>Acari</taxon>
        <taxon>Parasitiformes</taxon>
        <taxon>Ixodida</taxon>
        <taxon>Ixodoidea</taxon>
        <taxon>Ixodidae</taxon>
        <taxon>Amblyomminae</taxon>
        <taxon>Amblyomma</taxon>
    </lineage>
</organism>
<dbReference type="Gene3D" id="3.40.33.10">
    <property type="entry name" value="CAP"/>
    <property type="match status" value="1"/>
</dbReference>
<dbReference type="CDD" id="cd05380">
    <property type="entry name" value="CAP_euk"/>
    <property type="match status" value="1"/>
</dbReference>
<dbReference type="PANTHER" id="PTHR10334">
    <property type="entry name" value="CYSTEINE-RICH SECRETORY PROTEIN-RELATED"/>
    <property type="match status" value="1"/>
</dbReference>
<dbReference type="Proteomes" id="UP001321473">
    <property type="component" value="Unassembled WGS sequence"/>
</dbReference>
<dbReference type="InterPro" id="IPR035940">
    <property type="entry name" value="CAP_sf"/>
</dbReference>
<reference evidence="3 4" key="1">
    <citation type="journal article" date="2023" name="Arcadia Sci">
        <title>De novo assembly of a long-read Amblyomma americanum tick genome.</title>
        <authorList>
            <person name="Chou S."/>
            <person name="Poskanzer K.E."/>
            <person name="Rollins M."/>
            <person name="Thuy-Boun P.S."/>
        </authorList>
    </citation>
    <scope>NUCLEOTIDE SEQUENCE [LARGE SCALE GENOMIC DNA]</scope>
    <source>
        <strain evidence="3">F_SG_1</strain>
        <tissue evidence="3">Salivary glands</tissue>
    </source>
</reference>
<dbReference type="PROSITE" id="PS01010">
    <property type="entry name" value="CRISP_2"/>
    <property type="match status" value="1"/>
</dbReference>
<dbReference type="InterPro" id="IPR014044">
    <property type="entry name" value="CAP_dom"/>
</dbReference>
<dbReference type="SMART" id="SM00198">
    <property type="entry name" value="SCP"/>
    <property type="match status" value="1"/>
</dbReference>
<dbReference type="InterPro" id="IPR018244">
    <property type="entry name" value="Allrgn_V5/Tpx1_CS"/>
</dbReference>
<sequence length="281" mass="31352">MLSRTLCSQEYEDEDEEESPWTSDILWLHNQYRSQLALGHLADFPATGNRFEMRWDNQLAEVVQALAERCSTPEGVVSHDRPEERTTLTFLKVGQNLFIQRAAFTAKVAVKCYFFVQDLFDENYLYSSSKGEKYEAMDGAKYVTQIAWARFYAVSCGFTYDFLYPNPQKANYPKDGAFRMSIYVCNYAPAGNVIDQELYWPGTPCSFSPEDTESKKMTGNCRVTGLEPADDKTTTTTTKKAPTTTAPDDHPPSDSAPETVAVMPALAGALTAVGASRRAVA</sequence>
<protein>
    <recommendedName>
        <fullName evidence="2">SCP domain-containing protein</fullName>
    </recommendedName>
</protein>
<keyword evidence="4" id="KW-1185">Reference proteome</keyword>
<dbReference type="Pfam" id="PF00188">
    <property type="entry name" value="CAP"/>
    <property type="match status" value="1"/>
</dbReference>
<dbReference type="PRINTS" id="PR00837">
    <property type="entry name" value="V5TPXLIKE"/>
</dbReference>
<evidence type="ECO:0000256" key="1">
    <source>
        <dbReference type="SAM" id="MobiDB-lite"/>
    </source>
</evidence>
<feature type="compositionally biased region" description="Low complexity" evidence="1">
    <location>
        <begin position="234"/>
        <end position="246"/>
    </location>
</feature>
<gene>
    <name evidence="3" type="ORF">V5799_000540</name>
</gene>
<evidence type="ECO:0000313" key="4">
    <source>
        <dbReference type="Proteomes" id="UP001321473"/>
    </source>
</evidence>
<dbReference type="EMBL" id="JARKHS020035916">
    <property type="protein sequence ID" value="KAK8756772.1"/>
    <property type="molecule type" value="Genomic_DNA"/>
</dbReference>
<dbReference type="GO" id="GO:0005576">
    <property type="term" value="C:extracellular region"/>
    <property type="evidence" value="ECO:0007669"/>
    <property type="project" value="InterPro"/>
</dbReference>